<dbReference type="Pfam" id="PF00646">
    <property type="entry name" value="F-box"/>
    <property type="match status" value="1"/>
</dbReference>
<sequence>MTAVHRDHTVCGICDVSFFICHRFQDRDRKVQNTNPGNKYCGMAYDAADISHDEIKNCNQVQVLVKKPADKVKPITDGYPLSKARQEDEEHFLTDAFPIGRRQGGVYCLMRLPAGSDYGIRKIKMCSHKEGTCVDEFDPEDPAHVVGVPFHMNCLEIFRKASLYKNDRIVWAGLYRLGIQNNHAGFKKIERCAATETNHRYNDTTRENMWLHLPGTEWVVADPFLAQYAIQSACYDPPATGEDARDQVFSGTYRVAVGSIGPGSWRYWGPRVATWRHDLNLQARPRSIAAKRGVDVVVKRTKAGPSSLPRSSNNHTVLTGQSTAPPSNTNPAPALASAPTSSSPPNRDFFSTVPPETLLHIIQYLSALDLANLRLMSRKYAEIPMAHLRDRIAQDMPWAFEVFQDGNNVNGGLIPSPLPGKKIDYKELYRLVRRTVGTGFGAIKGMRNRKRIWEACVRILEVIREEEN</sequence>
<keyword evidence="4" id="KW-1185">Reference proteome</keyword>
<name>A0A8H7ANN4_9EURO</name>
<proteinExistence type="predicted"/>
<dbReference type="SUPFAM" id="SSF81383">
    <property type="entry name" value="F-box domain"/>
    <property type="match status" value="1"/>
</dbReference>
<dbReference type="Gene3D" id="1.20.1280.50">
    <property type="match status" value="1"/>
</dbReference>
<evidence type="ECO:0000313" key="4">
    <source>
        <dbReference type="Proteomes" id="UP000606974"/>
    </source>
</evidence>
<reference evidence="3" key="1">
    <citation type="submission" date="2020-02" db="EMBL/GenBank/DDBJ databases">
        <authorList>
            <person name="Palmer J.M."/>
        </authorList>
    </citation>
    <scope>NUCLEOTIDE SEQUENCE</scope>
    <source>
        <strain evidence="3">EPUS1.4</strain>
        <tissue evidence="3">Thallus</tissue>
    </source>
</reference>
<feature type="compositionally biased region" description="Low complexity" evidence="1">
    <location>
        <begin position="322"/>
        <end position="346"/>
    </location>
</feature>
<dbReference type="OrthoDB" id="6612291at2759"/>
<dbReference type="EMBL" id="JAACFV010000032">
    <property type="protein sequence ID" value="KAF7510232.1"/>
    <property type="molecule type" value="Genomic_DNA"/>
</dbReference>
<accession>A0A8H7ANN4</accession>
<feature type="compositionally biased region" description="Polar residues" evidence="1">
    <location>
        <begin position="308"/>
        <end position="321"/>
    </location>
</feature>
<dbReference type="InterPro" id="IPR036047">
    <property type="entry name" value="F-box-like_dom_sf"/>
</dbReference>
<protein>
    <recommendedName>
        <fullName evidence="2">F-box domain-containing protein</fullName>
    </recommendedName>
</protein>
<dbReference type="PROSITE" id="PS50181">
    <property type="entry name" value="FBOX"/>
    <property type="match status" value="1"/>
</dbReference>
<evidence type="ECO:0000259" key="2">
    <source>
        <dbReference type="PROSITE" id="PS50181"/>
    </source>
</evidence>
<dbReference type="CDD" id="cd09917">
    <property type="entry name" value="F-box_SF"/>
    <property type="match status" value="1"/>
</dbReference>
<dbReference type="AlphaFoldDB" id="A0A8H7ANN4"/>
<feature type="region of interest" description="Disordered" evidence="1">
    <location>
        <begin position="302"/>
        <end position="349"/>
    </location>
</feature>
<dbReference type="InterPro" id="IPR001810">
    <property type="entry name" value="F-box_dom"/>
</dbReference>
<organism evidence="3 4">
    <name type="scientific">Endocarpon pusillum</name>
    <dbReference type="NCBI Taxonomy" id="364733"/>
    <lineage>
        <taxon>Eukaryota</taxon>
        <taxon>Fungi</taxon>
        <taxon>Dikarya</taxon>
        <taxon>Ascomycota</taxon>
        <taxon>Pezizomycotina</taxon>
        <taxon>Eurotiomycetes</taxon>
        <taxon>Chaetothyriomycetidae</taxon>
        <taxon>Verrucariales</taxon>
        <taxon>Verrucariaceae</taxon>
        <taxon>Endocarpon</taxon>
    </lineage>
</organism>
<evidence type="ECO:0000256" key="1">
    <source>
        <dbReference type="SAM" id="MobiDB-lite"/>
    </source>
</evidence>
<dbReference type="Proteomes" id="UP000606974">
    <property type="component" value="Unassembled WGS sequence"/>
</dbReference>
<feature type="domain" description="F-box" evidence="2">
    <location>
        <begin position="347"/>
        <end position="396"/>
    </location>
</feature>
<comment type="caution">
    <text evidence="3">The sequence shown here is derived from an EMBL/GenBank/DDBJ whole genome shotgun (WGS) entry which is preliminary data.</text>
</comment>
<gene>
    <name evidence="3" type="ORF">GJ744_006928</name>
</gene>
<evidence type="ECO:0000313" key="3">
    <source>
        <dbReference type="EMBL" id="KAF7510232.1"/>
    </source>
</evidence>